<protein>
    <recommendedName>
        <fullName evidence="3 10">Heme chaperone HemW</fullName>
    </recommendedName>
</protein>
<dbReference type="Pfam" id="PF06969">
    <property type="entry name" value="HemN_C"/>
    <property type="match status" value="1"/>
</dbReference>
<dbReference type="AlphaFoldDB" id="A0A1Y5SZ78"/>
<dbReference type="InterPro" id="IPR007197">
    <property type="entry name" value="rSAM"/>
</dbReference>
<dbReference type="NCBIfam" id="TIGR00539">
    <property type="entry name" value="hemN_rel"/>
    <property type="match status" value="1"/>
</dbReference>
<keyword evidence="8 10" id="KW-0411">Iron-sulfur</keyword>
<dbReference type="PANTHER" id="PTHR13932:SF5">
    <property type="entry name" value="RADICAL S-ADENOSYL METHIONINE DOMAIN-CONTAINING PROTEIN 1, MITOCHONDRIAL"/>
    <property type="match status" value="1"/>
</dbReference>
<dbReference type="GO" id="GO:0046872">
    <property type="term" value="F:metal ion binding"/>
    <property type="evidence" value="ECO:0007669"/>
    <property type="project" value="UniProtKB-UniRule"/>
</dbReference>
<evidence type="ECO:0000256" key="6">
    <source>
        <dbReference type="ARBA" id="ARBA00022723"/>
    </source>
</evidence>
<dbReference type="InterPro" id="IPR006638">
    <property type="entry name" value="Elp3/MiaA/NifB-like_rSAM"/>
</dbReference>
<dbReference type="SFLD" id="SFLDG01065">
    <property type="entry name" value="anaerobic_coproporphyrinogen-I"/>
    <property type="match status" value="1"/>
</dbReference>
<reference evidence="12 13" key="1">
    <citation type="submission" date="2017-03" db="EMBL/GenBank/DDBJ databases">
        <authorList>
            <person name="Afonso C.L."/>
            <person name="Miller P.J."/>
            <person name="Scott M.A."/>
            <person name="Spackman E."/>
            <person name="Goraichik I."/>
            <person name="Dimitrov K.M."/>
            <person name="Suarez D.L."/>
            <person name="Swayne D.E."/>
        </authorList>
    </citation>
    <scope>NUCLEOTIDE SEQUENCE [LARGE SCALE GENOMIC DNA]</scope>
    <source>
        <strain evidence="12 13">CECT 7971</strain>
    </source>
</reference>
<dbReference type="SUPFAM" id="SSF102114">
    <property type="entry name" value="Radical SAM enzymes"/>
    <property type="match status" value="1"/>
</dbReference>
<dbReference type="Proteomes" id="UP000193307">
    <property type="component" value="Unassembled WGS sequence"/>
</dbReference>
<evidence type="ECO:0000256" key="2">
    <source>
        <dbReference type="ARBA" id="ARBA00006100"/>
    </source>
</evidence>
<evidence type="ECO:0000256" key="3">
    <source>
        <dbReference type="ARBA" id="ARBA00017228"/>
    </source>
</evidence>
<keyword evidence="10" id="KW-0963">Cytoplasm</keyword>
<dbReference type="InterPro" id="IPR010723">
    <property type="entry name" value="HemN_C"/>
</dbReference>
<dbReference type="GO" id="GO:0005737">
    <property type="term" value="C:cytoplasm"/>
    <property type="evidence" value="ECO:0007669"/>
    <property type="project" value="UniProtKB-SubCell"/>
</dbReference>
<evidence type="ECO:0000256" key="4">
    <source>
        <dbReference type="ARBA" id="ARBA00022617"/>
    </source>
</evidence>
<evidence type="ECO:0000256" key="8">
    <source>
        <dbReference type="ARBA" id="ARBA00023014"/>
    </source>
</evidence>
<evidence type="ECO:0000256" key="10">
    <source>
        <dbReference type="RuleBase" id="RU364116"/>
    </source>
</evidence>
<comment type="subcellular location">
    <subcellularLocation>
        <location evidence="10">Cytoplasm</location>
    </subcellularLocation>
</comment>
<keyword evidence="9 10" id="KW-0143">Chaperone</keyword>
<comment type="similarity">
    <text evidence="2">Belongs to the anaerobic coproporphyrinogen-III oxidase family. HemW subfamily.</text>
</comment>
<dbReference type="Pfam" id="PF04055">
    <property type="entry name" value="Radical_SAM"/>
    <property type="match status" value="1"/>
</dbReference>
<name>A0A1Y5SZ78_9RHOB</name>
<dbReference type="RefSeq" id="WP_085849736.1">
    <property type="nucleotide sequence ID" value="NZ_FNZV01000010.1"/>
</dbReference>
<dbReference type="InterPro" id="IPR004559">
    <property type="entry name" value="HemW-like"/>
</dbReference>
<dbReference type="InterPro" id="IPR013785">
    <property type="entry name" value="Aldolase_TIM"/>
</dbReference>
<evidence type="ECO:0000313" key="13">
    <source>
        <dbReference type="Proteomes" id="UP000193307"/>
    </source>
</evidence>
<dbReference type="Gene3D" id="3.20.20.70">
    <property type="entry name" value="Aldolase class I"/>
    <property type="match status" value="1"/>
</dbReference>
<dbReference type="STRING" id="658057.SAMN04488032_11047"/>
<organism evidence="12 13">
    <name type="scientific">Pacificibacter marinus</name>
    <dbReference type="NCBI Taxonomy" id="658057"/>
    <lineage>
        <taxon>Bacteria</taxon>
        <taxon>Pseudomonadati</taxon>
        <taxon>Pseudomonadota</taxon>
        <taxon>Alphaproteobacteria</taxon>
        <taxon>Rhodobacterales</taxon>
        <taxon>Roseobacteraceae</taxon>
        <taxon>Pacificibacter</taxon>
    </lineage>
</organism>
<dbReference type="OrthoDB" id="9808022at2"/>
<dbReference type="GO" id="GO:0006779">
    <property type="term" value="P:porphyrin-containing compound biosynthetic process"/>
    <property type="evidence" value="ECO:0007669"/>
    <property type="project" value="InterPro"/>
</dbReference>
<sequence>MEDWQNGGFGLYIHWPFCQAKCPYCDFNSHVSNTIIEADWQTAYLSEIDRIATLTQGRLLNSVFFGGGTPSLMSPELVNAILDRIRARWTLANDCEITLEANPTSVEAGRFQGYHDAGVNRLSMGIQSLRENDLKALGRLHSVQDARKAFDIAQKTFGRISFDLIYARQQQTLADWSIELKEALDMAVDHLSLYQLTIEDGTAFGDRYKRGRLSGLPTEDTATDMYFATQEICNTAGMSAYEVSNHAQKGSESRHNEIYWRYGDYAGIGPGAHGRVTINGQRYATDTPLSPALWLEKVRKTGSGEGSCTKLPADEQLTEFLLMGLRLSEGVDLDRASDIQGKDFIIQNKYLSEDGLIETENGRLSVTPKGRPLLNAILRELIP</sequence>
<dbReference type="SFLD" id="SFLDS00029">
    <property type="entry name" value="Radical_SAM"/>
    <property type="match status" value="1"/>
</dbReference>
<dbReference type="SFLD" id="SFLDF00288">
    <property type="entry name" value="HemN-like__clustered_with_nucl"/>
    <property type="match status" value="1"/>
</dbReference>
<comment type="function">
    <text evidence="10">Probably acts as a heme chaperone, transferring heme to an unknown acceptor. Binds one molecule of heme per monomer, possibly covalently. Binds 1 [4Fe-4S] cluster. The cluster is coordinated with 3 cysteines and an exchangeable S-adenosyl-L-methionine.</text>
</comment>
<accession>A0A1Y5SZ78</accession>
<gene>
    <name evidence="12" type="primary">hemN_2</name>
    <name evidence="12" type="ORF">PAM7971_02611</name>
</gene>
<keyword evidence="4 10" id="KW-0349">Heme</keyword>
<keyword evidence="12" id="KW-0560">Oxidoreductase</keyword>
<evidence type="ECO:0000256" key="5">
    <source>
        <dbReference type="ARBA" id="ARBA00022691"/>
    </source>
</evidence>
<keyword evidence="6 10" id="KW-0479">Metal-binding</keyword>
<keyword evidence="13" id="KW-1185">Reference proteome</keyword>
<dbReference type="PROSITE" id="PS51918">
    <property type="entry name" value="RADICAL_SAM"/>
    <property type="match status" value="1"/>
</dbReference>
<dbReference type="InterPro" id="IPR058240">
    <property type="entry name" value="rSAM_sf"/>
</dbReference>
<evidence type="ECO:0000259" key="11">
    <source>
        <dbReference type="PROSITE" id="PS51918"/>
    </source>
</evidence>
<evidence type="ECO:0000256" key="9">
    <source>
        <dbReference type="ARBA" id="ARBA00023186"/>
    </source>
</evidence>
<dbReference type="SMART" id="SM00729">
    <property type="entry name" value="Elp3"/>
    <property type="match status" value="1"/>
</dbReference>
<comment type="cofactor">
    <cofactor evidence="1">
        <name>[4Fe-4S] cluster</name>
        <dbReference type="ChEBI" id="CHEBI:49883"/>
    </cofactor>
</comment>
<evidence type="ECO:0000256" key="7">
    <source>
        <dbReference type="ARBA" id="ARBA00023004"/>
    </source>
</evidence>
<keyword evidence="7 10" id="KW-0408">Iron</keyword>
<dbReference type="SFLD" id="SFLDF00562">
    <property type="entry name" value="HemN-like__clustered_with_heat"/>
    <property type="match status" value="1"/>
</dbReference>
<keyword evidence="10" id="KW-0004">4Fe-4S</keyword>
<dbReference type="EMBL" id="FWFW01000008">
    <property type="protein sequence ID" value="SLN52044.1"/>
    <property type="molecule type" value="Genomic_DNA"/>
</dbReference>
<keyword evidence="5 10" id="KW-0949">S-adenosyl-L-methionine</keyword>
<dbReference type="CDD" id="cd01335">
    <property type="entry name" value="Radical_SAM"/>
    <property type="match status" value="1"/>
</dbReference>
<dbReference type="GO" id="GO:0004109">
    <property type="term" value="F:coproporphyrinogen oxidase activity"/>
    <property type="evidence" value="ECO:0007669"/>
    <property type="project" value="InterPro"/>
</dbReference>
<dbReference type="InterPro" id="IPR034505">
    <property type="entry name" value="Coproporphyrinogen-III_oxidase"/>
</dbReference>
<feature type="domain" description="Radical SAM core" evidence="11">
    <location>
        <begin position="3"/>
        <end position="239"/>
    </location>
</feature>
<dbReference type="PANTHER" id="PTHR13932">
    <property type="entry name" value="COPROPORPHYRINIGEN III OXIDASE"/>
    <property type="match status" value="1"/>
</dbReference>
<evidence type="ECO:0000256" key="1">
    <source>
        <dbReference type="ARBA" id="ARBA00001966"/>
    </source>
</evidence>
<evidence type="ECO:0000313" key="12">
    <source>
        <dbReference type="EMBL" id="SLN52044.1"/>
    </source>
</evidence>
<dbReference type="GO" id="GO:0051539">
    <property type="term" value="F:4 iron, 4 sulfur cluster binding"/>
    <property type="evidence" value="ECO:0007669"/>
    <property type="project" value="UniProtKB-UniRule"/>
</dbReference>
<proteinExistence type="inferred from homology"/>